<dbReference type="AlphaFoldDB" id="A0AAW0U9H1"/>
<evidence type="ECO:0000313" key="3">
    <source>
        <dbReference type="Proteomes" id="UP001487740"/>
    </source>
</evidence>
<evidence type="ECO:0000313" key="2">
    <source>
        <dbReference type="EMBL" id="KAK8396718.1"/>
    </source>
</evidence>
<accession>A0AAW0U9H1</accession>
<protein>
    <recommendedName>
        <fullName evidence="4">EGF-like domain-containing protein</fullName>
    </recommendedName>
</protein>
<dbReference type="Proteomes" id="UP001487740">
    <property type="component" value="Unassembled WGS sequence"/>
</dbReference>
<evidence type="ECO:0008006" key="4">
    <source>
        <dbReference type="Google" id="ProtNLM"/>
    </source>
</evidence>
<comment type="caution">
    <text evidence="2">The sequence shown here is derived from an EMBL/GenBank/DDBJ whole genome shotgun (WGS) entry which is preliminary data.</text>
</comment>
<keyword evidence="3" id="KW-1185">Reference proteome</keyword>
<dbReference type="EMBL" id="JARAKH010000015">
    <property type="protein sequence ID" value="KAK8396718.1"/>
    <property type="molecule type" value="Genomic_DNA"/>
</dbReference>
<proteinExistence type="predicted"/>
<name>A0AAW0U9H1_SCYPA</name>
<keyword evidence="1" id="KW-0732">Signal</keyword>
<evidence type="ECO:0000256" key="1">
    <source>
        <dbReference type="SAM" id="SignalP"/>
    </source>
</evidence>
<organism evidence="2 3">
    <name type="scientific">Scylla paramamosain</name>
    <name type="common">Mud crab</name>
    <dbReference type="NCBI Taxonomy" id="85552"/>
    <lineage>
        <taxon>Eukaryota</taxon>
        <taxon>Metazoa</taxon>
        <taxon>Ecdysozoa</taxon>
        <taxon>Arthropoda</taxon>
        <taxon>Crustacea</taxon>
        <taxon>Multicrustacea</taxon>
        <taxon>Malacostraca</taxon>
        <taxon>Eumalacostraca</taxon>
        <taxon>Eucarida</taxon>
        <taxon>Decapoda</taxon>
        <taxon>Pleocyemata</taxon>
        <taxon>Brachyura</taxon>
        <taxon>Eubrachyura</taxon>
        <taxon>Portunoidea</taxon>
        <taxon>Portunidae</taxon>
        <taxon>Portuninae</taxon>
        <taxon>Scylla</taxon>
    </lineage>
</organism>
<gene>
    <name evidence="2" type="ORF">O3P69_005002</name>
</gene>
<sequence length="227" mass="25430">MDLWVSKAAGWIQVLLVVTCVFLPPVRPLPGEPLRGREDNEALTNSPAYHSHNHYNHRLLPQQHHNHNISRCVNGYLQEDYTCSCHPCWDGLTCDTYVDNYAPRFLVHAATAVLPTNATGVVYRAWSTDEDLGLTCPLGPGESARCPCASVSYQLFAAPGDRHFTLDPVSGILSRSNDTHLRPGESYTYKLMVQGTSMAGQRQPLLYDLLDLRIYVSSDYVKKIPWT</sequence>
<feature type="chain" id="PRO_5043609408" description="EGF-like domain-containing protein" evidence="1">
    <location>
        <begin position="29"/>
        <end position="227"/>
    </location>
</feature>
<feature type="signal peptide" evidence="1">
    <location>
        <begin position="1"/>
        <end position="28"/>
    </location>
</feature>
<reference evidence="2 3" key="1">
    <citation type="submission" date="2023-03" db="EMBL/GenBank/DDBJ databases">
        <title>High-quality genome of Scylla paramamosain provides insights in environmental adaptation.</title>
        <authorList>
            <person name="Zhang L."/>
        </authorList>
    </citation>
    <scope>NUCLEOTIDE SEQUENCE [LARGE SCALE GENOMIC DNA]</scope>
    <source>
        <strain evidence="2">LZ_2023a</strain>
        <tissue evidence="2">Muscle</tissue>
    </source>
</reference>